<reference evidence="2 3" key="1">
    <citation type="submission" date="2019-03" db="EMBL/GenBank/DDBJ databases">
        <title>First draft genome of Liparis tanakae, snailfish: a comprehensive survey of snailfish specific genes.</title>
        <authorList>
            <person name="Kim W."/>
            <person name="Song I."/>
            <person name="Jeong J.-H."/>
            <person name="Kim D."/>
            <person name="Kim S."/>
            <person name="Ryu S."/>
            <person name="Song J.Y."/>
            <person name="Lee S.K."/>
        </authorList>
    </citation>
    <scope>NUCLEOTIDE SEQUENCE [LARGE SCALE GENOMIC DNA]</scope>
    <source>
        <tissue evidence="2">Muscle</tissue>
    </source>
</reference>
<comment type="caution">
    <text evidence="2">The sequence shown here is derived from an EMBL/GenBank/DDBJ whole genome shotgun (WGS) entry which is preliminary data.</text>
</comment>
<evidence type="ECO:0000313" key="3">
    <source>
        <dbReference type="Proteomes" id="UP000314294"/>
    </source>
</evidence>
<organism evidence="2 3">
    <name type="scientific">Liparis tanakae</name>
    <name type="common">Tanaka's snailfish</name>
    <dbReference type="NCBI Taxonomy" id="230148"/>
    <lineage>
        <taxon>Eukaryota</taxon>
        <taxon>Metazoa</taxon>
        <taxon>Chordata</taxon>
        <taxon>Craniata</taxon>
        <taxon>Vertebrata</taxon>
        <taxon>Euteleostomi</taxon>
        <taxon>Actinopterygii</taxon>
        <taxon>Neopterygii</taxon>
        <taxon>Teleostei</taxon>
        <taxon>Neoteleostei</taxon>
        <taxon>Acanthomorphata</taxon>
        <taxon>Eupercaria</taxon>
        <taxon>Perciformes</taxon>
        <taxon>Cottioidei</taxon>
        <taxon>Cottales</taxon>
        <taxon>Liparidae</taxon>
        <taxon>Liparis</taxon>
    </lineage>
</organism>
<feature type="compositionally biased region" description="Polar residues" evidence="1">
    <location>
        <begin position="9"/>
        <end position="24"/>
    </location>
</feature>
<evidence type="ECO:0000256" key="1">
    <source>
        <dbReference type="SAM" id="MobiDB-lite"/>
    </source>
</evidence>
<evidence type="ECO:0000313" key="2">
    <source>
        <dbReference type="EMBL" id="TNN45958.1"/>
    </source>
</evidence>
<gene>
    <name evidence="2" type="ORF">EYF80_043839</name>
</gene>
<feature type="region of interest" description="Disordered" evidence="1">
    <location>
        <begin position="1"/>
        <end position="61"/>
    </location>
</feature>
<accession>A0A4Z2FXD6</accession>
<name>A0A4Z2FXD6_9TELE</name>
<sequence length="61" mass="6236">MNCRALYSADQSEPSAAVSENSPTARRPEDGGGDGGRRDGLGGREEVPGVNCCSFDTGMGS</sequence>
<keyword evidence="3" id="KW-1185">Reference proteome</keyword>
<feature type="compositionally biased region" description="Basic and acidic residues" evidence="1">
    <location>
        <begin position="26"/>
        <end position="47"/>
    </location>
</feature>
<protein>
    <submittedName>
        <fullName evidence="2">Uncharacterized protein</fullName>
    </submittedName>
</protein>
<dbReference type="Proteomes" id="UP000314294">
    <property type="component" value="Unassembled WGS sequence"/>
</dbReference>
<dbReference type="EMBL" id="SRLO01000815">
    <property type="protein sequence ID" value="TNN45958.1"/>
    <property type="molecule type" value="Genomic_DNA"/>
</dbReference>
<dbReference type="AlphaFoldDB" id="A0A4Z2FXD6"/>
<proteinExistence type="predicted"/>